<protein>
    <recommendedName>
        <fullName evidence="2">tRNA(Phe) 7-[(3-amino-3-carboxypropyl)-4-demethylwyosine(37)-N(4)]-methyltransferase</fullName>
        <ecNumber evidence="2">2.1.1.282</ecNumber>
    </recommendedName>
    <alternativeName>
        <fullName evidence="7">tRNA(Phe) 7-((3-amino-3-carboxypropyl)-4-demethylwyosine(37)-N(4))-methyltransferase</fullName>
    </alternativeName>
</protein>
<evidence type="ECO:0000256" key="3">
    <source>
        <dbReference type="ARBA" id="ARBA00022603"/>
    </source>
</evidence>
<evidence type="ECO:0000256" key="6">
    <source>
        <dbReference type="ARBA" id="ARBA00022694"/>
    </source>
</evidence>
<dbReference type="InterPro" id="IPR036602">
    <property type="entry name" value="tRNA_yW-synthesising-like_sf"/>
</dbReference>
<comment type="similarity">
    <text evidence="1">Belongs to the TYW3 family.</text>
</comment>
<dbReference type="EMBL" id="KL584826">
    <property type="protein sequence ID" value="KEQ65615.1"/>
    <property type="molecule type" value="Genomic_DNA"/>
</dbReference>
<evidence type="ECO:0000313" key="10">
    <source>
        <dbReference type="EMBL" id="KEQ65615.1"/>
    </source>
</evidence>
<feature type="domain" description="tRNA wybutosine-synthesizing protein" evidence="9">
    <location>
        <begin position="22"/>
        <end position="237"/>
    </location>
</feature>
<name>A0A074VXX1_AURM1</name>
<dbReference type="Proteomes" id="UP000030672">
    <property type="component" value="Unassembled WGS sequence"/>
</dbReference>
<comment type="catalytic activity">
    <reaction evidence="8">
        <text>4-demethyl-7-[(3S)-3-amino-3-carboxypropyl]wyosine(37) in tRNA(Phe) + S-adenosyl-L-methionine = 7-[(3S)-3-amino-3-carboxypropyl]wyosine(37) in tRNA(Phe) + S-adenosyl-L-homocysteine + H(+)</text>
        <dbReference type="Rhea" id="RHEA:36635"/>
        <dbReference type="Rhea" id="RHEA-COMP:10378"/>
        <dbReference type="Rhea" id="RHEA-COMP:10379"/>
        <dbReference type="ChEBI" id="CHEBI:15378"/>
        <dbReference type="ChEBI" id="CHEBI:57856"/>
        <dbReference type="ChEBI" id="CHEBI:59789"/>
        <dbReference type="ChEBI" id="CHEBI:73543"/>
        <dbReference type="ChEBI" id="CHEBI:73550"/>
        <dbReference type="EC" id="2.1.1.282"/>
    </reaction>
</comment>
<dbReference type="InterPro" id="IPR003827">
    <property type="entry name" value="tRNA_yW-synthesising"/>
</dbReference>
<keyword evidence="5" id="KW-0949">S-adenosyl-L-methionine</keyword>
<keyword evidence="4" id="KW-0808">Transferase</keyword>
<sequence>MSSHFATQKTELLRLTAPDALNNISPIDVGIRKLVDEINEIETLVTTNSCAGRIVVYLEGRSSTSPRSNLEDHARISGASIAADDNNGQSLFVAHDPLPLSGKSLVAPMLGLADHTNLGVPPSIEGVRWVRCKFEPMCLRILCASLESAQKLDTAALQSGFRESGISSISTDNLRASTAMVAIRNTDLAFDSVIGYEADDGKLIPMVTEAYMRVLVELCNEKFKVNKQKTEAFREALFTSFKPH</sequence>
<evidence type="ECO:0000259" key="9">
    <source>
        <dbReference type="Pfam" id="PF02676"/>
    </source>
</evidence>
<dbReference type="AlphaFoldDB" id="A0A074VXX1"/>
<gene>
    <name evidence="10" type="ORF">M437DRAFT_41233</name>
</gene>
<organism evidence="10 11">
    <name type="scientific">Aureobasidium melanogenum (strain CBS 110374)</name>
    <name type="common">Aureobasidium pullulans var. melanogenum</name>
    <dbReference type="NCBI Taxonomy" id="1043003"/>
    <lineage>
        <taxon>Eukaryota</taxon>
        <taxon>Fungi</taxon>
        <taxon>Dikarya</taxon>
        <taxon>Ascomycota</taxon>
        <taxon>Pezizomycotina</taxon>
        <taxon>Dothideomycetes</taxon>
        <taxon>Dothideomycetidae</taxon>
        <taxon>Dothideales</taxon>
        <taxon>Saccotheciaceae</taxon>
        <taxon>Aureobasidium</taxon>
    </lineage>
</organism>
<evidence type="ECO:0000256" key="2">
    <source>
        <dbReference type="ARBA" id="ARBA00012750"/>
    </source>
</evidence>
<dbReference type="STRING" id="1043003.A0A074VXX1"/>
<dbReference type="PANTHER" id="PTHR48418:SF1">
    <property type="entry name" value="TRNA WYBUTOSINE-SYNTHESIZING PROTEIN 3"/>
    <property type="match status" value="1"/>
</dbReference>
<evidence type="ECO:0000256" key="8">
    <source>
        <dbReference type="ARBA" id="ARBA00049202"/>
    </source>
</evidence>
<evidence type="ECO:0000256" key="4">
    <source>
        <dbReference type="ARBA" id="ARBA00022679"/>
    </source>
</evidence>
<reference evidence="10 11" key="1">
    <citation type="journal article" date="2014" name="BMC Genomics">
        <title>Genome sequencing of four Aureobasidium pullulans varieties: biotechnological potential, stress tolerance, and description of new species.</title>
        <authorList>
            <person name="Gostin Ar C."/>
            <person name="Ohm R.A."/>
            <person name="Kogej T."/>
            <person name="Sonjak S."/>
            <person name="Turk M."/>
            <person name="Zajc J."/>
            <person name="Zalar P."/>
            <person name="Grube M."/>
            <person name="Sun H."/>
            <person name="Han J."/>
            <person name="Sharma A."/>
            <person name="Chiniquy J."/>
            <person name="Ngan C.Y."/>
            <person name="Lipzen A."/>
            <person name="Barry K."/>
            <person name="Grigoriev I.V."/>
            <person name="Gunde-Cimerman N."/>
        </authorList>
    </citation>
    <scope>NUCLEOTIDE SEQUENCE [LARGE SCALE GENOMIC DNA]</scope>
    <source>
        <strain evidence="10 11">CBS 110374</strain>
    </source>
</reference>
<dbReference type="SUPFAM" id="SSF111278">
    <property type="entry name" value="SSo0622-like"/>
    <property type="match status" value="1"/>
</dbReference>
<dbReference type="GO" id="GO:0032259">
    <property type="term" value="P:methylation"/>
    <property type="evidence" value="ECO:0007669"/>
    <property type="project" value="UniProtKB-KW"/>
</dbReference>
<evidence type="ECO:0000256" key="5">
    <source>
        <dbReference type="ARBA" id="ARBA00022691"/>
    </source>
</evidence>
<accession>A0A074VXX1</accession>
<dbReference type="RefSeq" id="XP_040882638.1">
    <property type="nucleotide sequence ID" value="XM_041020346.1"/>
</dbReference>
<proteinExistence type="inferred from homology"/>
<evidence type="ECO:0000256" key="7">
    <source>
        <dbReference type="ARBA" id="ARBA00030554"/>
    </source>
</evidence>
<evidence type="ECO:0000313" key="11">
    <source>
        <dbReference type="Proteomes" id="UP000030672"/>
    </source>
</evidence>
<evidence type="ECO:0000256" key="1">
    <source>
        <dbReference type="ARBA" id="ARBA00008569"/>
    </source>
</evidence>
<dbReference type="HOGENOM" id="CLU_047426_0_0_1"/>
<keyword evidence="3" id="KW-0489">Methyltransferase</keyword>
<keyword evidence="6" id="KW-0819">tRNA processing</keyword>
<dbReference type="GO" id="GO:0008033">
    <property type="term" value="P:tRNA processing"/>
    <property type="evidence" value="ECO:0007669"/>
    <property type="project" value="UniProtKB-KW"/>
</dbReference>
<keyword evidence="11" id="KW-1185">Reference proteome</keyword>
<dbReference type="GeneID" id="63913719"/>
<dbReference type="Gene3D" id="3.30.1960.10">
    <property type="entry name" value="tRNA wybutosine-synthesizing-like"/>
    <property type="match status" value="1"/>
</dbReference>
<dbReference type="EC" id="2.1.1.282" evidence="2"/>
<dbReference type="Pfam" id="PF02676">
    <property type="entry name" value="TYW3"/>
    <property type="match status" value="1"/>
</dbReference>
<dbReference type="PANTHER" id="PTHR48418">
    <property type="entry name" value="TRNA WYBUTOSINE-SYNTHESIZING PROTEIN 3"/>
    <property type="match status" value="1"/>
</dbReference>
<dbReference type="GO" id="GO:0008168">
    <property type="term" value="F:methyltransferase activity"/>
    <property type="evidence" value="ECO:0007669"/>
    <property type="project" value="UniProtKB-KW"/>
</dbReference>